<name>A0AAD5SUR2_9FUNG</name>
<evidence type="ECO:0000313" key="3">
    <source>
        <dbReference type="EMBL" id="KAJ3107176.1"/>
    </source>
</evidence>
<feature type="region of interest" description="Disordered" evidence="1">
    <location>
        <begin position="200"/>
        <end position="219"/>
    </location>
</feature>
<protein>
    <recommendedName>
        <fullName evidence="2">Domain of unknown function at the cortex 1 domain-containing protein</fullName>
    </recommendedName>
</protein>
<keyword evidence="4" id="KW-1185">Reference proteome</keyword>
<dbReference type="PANTHER" id="PTHR34826">
    <property type="entry name" value="UPF0590 PROTEIN C409.17C"/>
    <property type="match status" value="1"/>
</dbReference>
<evidence type="ECO:0000256" key="1">
    <source>
        <dbReference type="SAM" id="MobiDB-lite"/>
    </source>
</evidence>
<feature type="compositionally biased region" description="Low complexity" evidence="1">
    <location>
        <begin position="200"/>
        <end position="211"/>
    </location>
</feature>
<dbReference type="Proteomes" id="UP001211907">
    <property type="component" value="Unassembled WGS sequence"/>
</dbReference>
<evidence type="ECO:0000313" key="4">
    <source>
        <dbReference type="Proteomes" id="UP001211907"/>
    </source>
</evidence>
<dbReference type="PANTHER" id="PTHR34826:SF2">
    <property type="entry name" value="UPF0590 PROTEIN C409.17C"/>
    <property type="match status" value="1"/>
</dbReference>
<dbReference type="EMBL" id="JADGJH010001917">
    <property type="protein sequence ID" value="KAJ3107176.1"/>
    <property type="molecule type" value="Genomic_DNA"/>
</dbReference>
<comment type="caution">
    <text evidence="3">The sequence shown here is derived from an EMBL/GenBank/DDBJ whole genome shotgun (WGS) entry which is preliminary data.</text>
</comment>
<sequence length="312" mass="34920">MSSKAPTSARKLAIRVGSSLDGPLTHVHVNDDTKPVFVDGPFFVGNIVIRVRNFDGVTPDGSPPIQNISYFTANPKRKRLFSLQIQGRFKQNVCADDLVQGTIWLRKVRIPYGTSILLRVAQMVDSTFSHDLYSEKPSTFSTVLSSQNALSVERAPSKLPLGPISPAQAIAVLGKWAWGGETELVENNALLAENLVQNNNSNGKHNHNPTNLPFESNDAEPRRKYFMKKSHREGVTLSPEYVYTMESYSPWVDFNTFDVSMGITVNMHKYTNGQPHLVVFKDTKQDNILLVVEFRLVDLDPEGKPIFEDSEE</sequence>
<dbReference type="AlphaFoldDB" id="A0AAD5SUR2"/>
<accession>A0AAD5SUR2</accession>
<proteinExistence type="predicted"/>
<evidence type="ECO:0000259" key="2">
    <source>
        <dbReference type="Pfam" id="PF08588"/>
    </source>
</evidence>
<feature type="domain" description="Domain of unknown function at the cortex 1" evidence="2">
    <location>
        <begin position="12"/>
        <end position="297"/>
    </location>
</feature>
<reference evidence="3" key="1">
    <citation type="submission" date="2020-05" db="EMBL/GenBank/DDBJ databases">
        <title>Phylogenomic resolution of chytrid fungi.</title>
        <authorList>
            <person name="Stajich J.E."/>
            <person name="Amses K."/>
            <person name="Simmons R."/>
            <person name="Seto K."/>
            <person name="Myers J."/>
            <person name="Bonds A."/>
            <person name="Quandt C.A."/>
            <person name="Barry K."/>
            <person name="Liu P."/>
            <person name="Grigoriev I."/>
            <person name="Longcore J.E."/>
            <person name="James T.Y."/>
        </authorList>
    </citation>
    <scope>NUCLEOTIDE SEQUENCE</scope>
    <source>
        <strain evidence="3">JEL0513</strain>
    </source>
</reference>
<dbReference type="InterPro" id="IPR013897">
    <property type="entry name" value="Duc1"/>
</dbReference>
<gene>
    <name evidence="3" type="ORF">HK100_003618</name>
</gene>
<organism evidence="3 4">
    <name type="scientific">Physocladia obscura</name>
    <dbReference type="NCBI Taxonomy" id="109957"/>
    <lineage>
        <taxon>Eukaryota</taxon>
        <taxon>Fungi</taxon>
        <taxon>Fungi incertae sedis</taxon>
        <taxon>Chytridiomycota</taxon>
        <taxon>Chytridiomycota incertae sedis</taxon>
        <taxon>Chytridiomycetes</taxon>
        <taxon>Chytridiales</taxon>
        <taxon>Chytriomycetaceae</taxon>
        <taxon>Physocladia</taxon>
    </lineage>
</organism>
<dbReference type="Pfam" id="PF08588">
    <property type="entry name" value="Duc1"/>
    <property type="match status" value="1"/>
</dbReference>